<organism evidence="6 7">
    <name type="scientific">Heyndrickxia coagulans</name>
    <name type="common">Weizmannia coagulans</name>
    <dbReference type="NCBI Taxonomy" id="1398"/>
    <lineage>
        <taxon>Bacteria</taxon>
        <taxon>Bacillati</taxon>
        <taxon>Bacillota</taxon>
        <taxon>Bacilli</taxon>
        <taxon>Bacillales</taxon>
        <taxon>Bacillaceae</taxon>
        <taxon>Heyndrickxia</taxon>
    </lineage>
</organism>
<dbReference type="SUPFAM" id="SSF55103">
    <property type="entry name" value="FAD-linked oxidases, C-terminal domain"/>
    <property type="match status" value="1"/>
</dbReference>
<evidence type="ECO:0000256" key="1">
    <source>
        <dbReference type="ARBA" id="ARBA00001974"/>
    </source>
</evidence>
<sequence length="56" mass="6118">MSFVLSKGGTCTGEHGVGIGKAKYQREEHGPAYGTMKKIKDLFDPNHILNPGKIFI</sequence>
<dbReference type="FunFam" id="1.10.45.10:FF:000001">
    <property type="entry name" value="D-lactate dehydrogenase mitochondrial"/>
    <property type="match status" value="1"/>
</dbReference>
<evidence type="ECO:0000256" key="4">
    <source>
        <dbReference type="ARBA" id="ARBA00023002"/>
    </source>
</evidence>
<keyword evidence="3" id="KW-0274">FAD</keyword>
<dbReference type="PATRIC" id="fig|1398.26.peg.2071"/>
<dbReference type="GO" id="GO:0050660">
    <property type="term" value="F:flavin adenine dinucleotide binding"/>
    <property type="evidence" value="ECO:0007669"/>
    <property type="project" value="InterPro"/>
</dbReference>
<dbReference type="GO" id="GO:0008720">
    <property type="term" value="F:D-lactate dehydrogenase (NAD+) activity"/>
    <property type="evidence" value="ECO:0007669"/>
    <property type="project" value="TreeGrafter"/>
</dbReference>
<keyword evidence="2" id="KW-0285">Flavoprotein</keyword>
<dbReference type="EMBL" id="LQYG01000027">
    <property type="protein sequence ID" value="KYC64417.1"/>
    <property type="molecule type" value="Genomic_DNA"/>
</dbReference>
<evidence type="ECO:0000313" key="7">
    <source>
        <dbReference type="Proteomes" id="UP000075288"/>
    </source>
</evidence>
<protein>
    <submittedName>
        <fullName evidence="6">D-lactate dehydrogenase</fullName>
        <ecNumber evidence="6">1.1.2.4</ecNumber>
    </submittedName>
</protein>
<dbReference type="Proteomes" id="UP000075288">
    <property type="component" value="Unassembled WGS sequence"/>
</dbReference>
<keyword evidence="4 6" id="KW-0560">Oxidoreductase</keyword>
<name>A0A150K4B6_HEYCO</name>
<dbReference type="InterPro" id="IPR004113">
    <property type="entry name" value="FAD-bd_oxidored_4_C"/>
</dbReference>
<dbReference type="Pfam" id="PF02913">
    <property type="entry name" value="FAD-oxidase_C"/>
    <property type="match status" value="1"/>
</dbReference>
<comment type="cofactor">
    <cofactor evidence="1">
        <name>FAD</name>
        <dbReference type="ChEBI" id="CHEBI:57692"/>
    </cofactor>
</comment>
<dbReference type="InterPro" id="IPR016164">
    <property type="entry name" value="FAD-linked_Oxase-like_C"/>
</dbReference>
<evidence type="ECO:0000256" key="2">
    <source>
        <dbReference type="ARBA" id="ARBA00022630"/>
    </source>
</evidence>
<dbReference type="RefSeq" id="WP_412733992.1">
    <property type="nucleotide sequence ID" value="NZ_JARTFE010000060.1"/>
</dbReference>
<dbReference type="GO" id="GO:1903457">
    <property type="term" value="P:lactate catabolic process"/>
    <property type="evidence" value="ECO:0007669"/>
    <property type="project" value="TreeGrafter"/>
</dbReference>
<evidence type="ECO:0000313" key="6">
    <source>
        <dbReference type="EMBL" id="KYC64417.1"/>
    </source>
</evidence>
<proteinExistence type="predicted"/>
<evidence type="ECO:0000259" key="5">
    <source>
        <dbReference type="Pfam" id="PF02913"/>
    </source>
</evidence>
<comment type="caution">
    <text evidence="6">The sequence shown here is derived from an EMBL/GenBank/DDBJ whole genome shotgun (WGS) entry which is preliminary data.</text>
</comment>
<dbReference type="EC" id="1.1.2.4" evidence="6"/>
<accession>A0A150K4B6</accession>
<gene>
    <name evidence="6" type="ORF">B4098_3125</name>
</gene>
<dbReference type="GO" id="GO:0004458">
    <property type="term" value="F:D-lactate dehydrogenase (cytochrome) activity"/>
    <property type="evidence" value="ECO:0007669"/>
    <property type="project" value="UniProtKB-EC"/>
</dbReference>
<dbReference type="InterPro" id="IPR016171">
    <property type="entry name" value="Vanillyl_alc_oxidase_C-sub2"/>
</dbReference>
<reference evidence="6 7" key="1">
    <citation type="submission" date="2016-01" db="EMBL/GenBank/DDBJ databases">
        <title>Genome Sequences of Twelve Sporeforming Bacillus Species Isolated from Foods.</title>
        <authorList>
            <person name="Berendsen E.M."/>
            <person name="Wells-Bennik M.H."/>
            <person name="Krawcyk A.O."/>
            <person name="De Jong A."/>
            <person name="Holsappel S."/>
            <person name="Eijlander R.T."/>
            <person name="Kuipers O.P."/>
        </authorList>
    </citation>
    <scope>NUCLEOTIDE SEQUENCE [LARGE SCALE GENOMIC DNA]</scope>
    <source>
        <strain evidence="6 7">B4098</strain>
    </source>
</reference>
<dbReference type="PANTHER" id="PTHR11748">
    <property type="entry name" value="D-LACTATE DEHYDROGENASE"/>
    <property type="match status" value="1"/>
</dbReference>
<feature type="domain" description="FAD-binding oxidoreductase/transferase type 4 C-terminal" evidence="5">
    <location>
        <begin position="3"/>
        <end position="54"/>
    </location>
</feature>
<dbReference type="Gene3D" id="1.10.45.10">
    <property type="entry name" value="Vanillyl-alcohol Oxidase, Chain A, domain 4"/>
    <property type="match status" value="1"/>
</dbReference>
<dbReference type="PANTHER" id="PTHR11748:SF111">
    <property type="entry name" value="D-LACTATE DEHYDROGENASE, MITOCHONDRIAL-RELATED"/>
    <property type="match status" value="1"/>
</dbReference>
<dbReference type="AlphaFoldDB" id="A0A150K4B6"/>
<evidence type="ECO:0000256" key="3">
    <source>
        <dbReference type="ARBA" id="ARBA00022827"/>
    </source>
</evidence>